<dbReference type="GO" id="GO:0005634">
    <property type="term" value="C:nucleus"/>
    <property type="evidence" value="ECO:0007669"/>
    <property type="project" value="TreeGrafter"/>
</dbReference>
<dbReference type="GO" id="GO:0004725">
    <property type="term" value="F:protein tyrosine phosphatase activity"/>
    <property type="evidence" value="ECO:0007669"/>
    <property type="project" value="TreeGrafter"/>
</dbReference>
<dbReference type="InterPro" id="IPR001763">
    <property type="entry name" value="Rhodanese-like_dom"/>
</dbReference>
<dbReference type="OrthoDB" id="8300214at2759"/>
<proteinExistence type="predicted"/>
<dbReference type="Gene3D" id="3.40.250.10">
    <property type="entry name" value="Rhodanese-like domain"/>
    <property type="match status" value="1"/>
</dbReference>
<dbReference type="InParanoid" id="A0A3N4M2D3"/>
<dbReference type="PANTHER" id="PTHR10828">
    <property type="entry name" value="M-PHASE INDUCER PHOSPHATASE DUAL SPECIFICITY PHOSPHATASE CDC25"/>
    <property type="match status" value="1"/>
</dbReference>
<dbReference type="STRING" id="1051890.A0A3N4M2D3"/>
<evidence type="ECO:0000313" key="2">
    <source>
        <dbReference type="EMBL" id="RPB29334.1"/>
    </source>
</evidence>
<dbReference type="SMART" id="SM00450">
    <property type="entry name" value="RHOD"/>
    <property type="match status" value="1"/>
</dbReference>
<organism evidence="2 3">
    <name type="scientific">Terfezia boudieri ATCC MYA-4762</name>
    <dbReference type="NCBI Taxonomy" id="1051890"/>
    <lineage>
        <taxon>Eukaryota</taxon>
        <taxon>Fungi</taxon>
        <taxon>Dikarya</taxon>
        <taxon>Ascomycota</taxon>
        <taxon>Pezizomycotina</taxon>
        <taxon>Pezizomycetes</taxon>
        <taxon>Pezizales</taxon>
        <taxon>Pezizaceae</taxon>
        <taxon>Terfezia</taxon>
    </lineage>
</organism>
<gene>
    <name evidence="2" type="ORF">L211DRAFT_863999</name>
</gene>
<dbReference type="Proteomes" id="UP000267821">
    <property type="component" value="Unassembled WGS sequence"/>
</dbReference>
<dbReference type="Pfam" id="PF00581">
    <property type="entry name" value="Rhodanese"/>
    <property type="match status" value="1"/>
</dbReference>
<evidence type="ECO:0000313" key="3">
    <source>
        <dbReference type="Proteomes" id="UP000267821"/>
    </source>
</evidence>
<sequence>MSATIATPPAPVFPPPISETNWLPRSELYKWLNDPNLVPGRDFLLVDLRRLDHEGGTIRGSVNIPLHMPGYSFQWGLGSILQLAKAAGGKAVFYCGSSRGRGARAAGWLQDYANQQAKEQGKQEPEIKSYALEGGIRGWANAEPEYVKLIEGYDEQYWKNGGSCA</sequence>
<accession>A0A3N4M2D3</accession>
<feature type="domain" description="Rhodanese" evidence="1">
    <location>
        <begin position="39"/>
        <end position="148"/>
    </location>
</feature>
<protein>
    <submittedName>
        <fullName evidence="2">Rhodanese-like protein</fullName>
    </submittedName>
</protein>
<dbReference type="InterPro" id="IPR036873">
    <property type="entry name" value="Rhodanese-like_dom_sf"/>
</dbReference>
<dbReference type="EMBL" id="ML121527">
    <property type="protein sequence ID" value="RPB29334.1"/>
    <property type="molecule type" value="Genomic_DNA"/>
</dbReference>
<dbReference type="AlphaFoldDB" id="A0A3N4M2D3"/>
<dbReference type="GO" id="GO:0005737">
    <property type="term" value="C:cytoplasm"/>
    <property type="evidence" value="ECO:0007669"/>
    <property type="project" value="TreeGrafter"/>
</dbReference>
<evidence type="ECO:0000259" key="1">
    <source>
        <dbReference type="PROSITE" id="PS50206"/>
    </source>
</evidence>
<reference evidence="2 3" key="1">
    <citation type="journal article" date="2018" name="Nat. Ecol. Evol.">
        <title>Pezizomycetes genomes reveal the molecular basis of ectomycorrhizal truffle lifestyle.</title>
        <authorList>
            <person name="Murat C."/>
            <person name="Payen T."/>
            <person name="Noel B."/>
            <person name="Kuo A."/>
            <person name="Morin E."/>
            <person name="Chen J."/>
            <person name="Kohler A."/>
            <person name="Krizsan K."/>
            <person name="Balestrini R."/>
            <person name="Da Silva C."/>
            <person name="Montanini B."/>
            <person name="Hainaut M."/>
            <person name="Levati E."/>
            <person name="Barry K.W."/>
            <person name="Belfiori B."/>
            <person name="Cichocki N."/>
            <person name="Clum A."/>
            <person name="Dockter R.B."/>
            <person name="Fauchery L."/>
            <person name="Guy J."/>
            <person name="Iotti M."/>
            <person name="Le Tacon F."/>
            <person name="Lindquist E.A."/>
            <person name="Lipzen A."/>
            <person name="Malagnac F."/>
            <person name="Mello A."/>
            <person name="Molinier V."/>
            <person name="Miyauchi S."/>
            <person name="Poulain J."/>
            <person name="Riccioni C."/>
            <person name="Rubini A."/>
            <person name="Sitrit Y."/>
            <person name="Splivallo R."/>
            <person name="Traeger S."/>
            <person name="Wang M."/>
            <person name="Zifcakova L."/>
            <person name="Wipf D."/>
            <person name="Zambonelli A."/>
            <person name="Paolocci F."/>
            <person name="Nowrousian M."/>
            <person name="Ottonello S."/>
            <person name="Baldrian P."/>
            <person name="Spatafora J.W."/>
            <person name="Henrissat B."/>
            <person name="Nagy L.G."/>
            <person name="Aury J.M."/>
            <person name="Wincker P."/>
            <person name="Grigoriev I.V."/>
            <person name="Bonfante P."/>
            <person name="Martin F.M."/>
        </authorList>
    </citation>
    <scope>NUCLEOTIDE SEQUENCE [LARGE SCALE GENOMIC DNA]</scope>
    <source>
        <strain evidence="2 3">ATCC MYA-4762</strain>
    </source>
</reference>
<keyword evidence="3" id="KW-1185">Reference proteome</keyword>
<dbReference type="PROSITE" id="PS50206">
    <property type="entry name" value="RHODANESE_3"/>
    <property type="match status" value="1"/>
</dbReference>
<dbReference type="PANTHER" id="PTHR10828:SF50">
    <property type="entry name" value="REDUCTASE (ARC2), PUTATIVE (AFU_ORTHOLOGUE AFUA_6G13400)-RELATED"/>
    <property type="match status" value="1"/>
</dbReference>
<name>A0A3N4M2D3_9PEZI</name>
<dbReference type="SUPFAM" id="SSF52821">
    <property type="entry name" value="Rhodanese/Cell cycle control phosphatase"/>
    <property type="match status" value="1"/>
</dbReference>